<dbReference type="EMBL" id="CP080429">
    <property type="protein sequence ID" value="QYJ67747.1"/>
    <property type="molecule type" value="Genomic_DNA"/>
</dbReference>
<gene>
    <name evidence="1" type="ORF">K1I41_09365</name>
</gene>
<sequence>MTDKDYLKNLRIPTKENPLRVLSSACLLGQLCGVDGTSNGTYPSVLKLVNYENIKLIPFCPEDFVFGTPRETPDIEGGNGHDVLEGKAKVITETGKDITAKMITASLKMLEIAQQNNVELAILMDVSGACGSQVIYNGSRFSENPIYQIGMGVCAAQLDKHGIKIISQRDYKSLEILYSKIDKNHIIQNDVIDHDEHEWYLDYFKNH</sequence>
<proteinExistence type="predicted"/>
<evidence type="ECO:0000313" key="1">
    <source>
        <dbReference type="EMBL" id="QYJ67747.1"/>
    </source>
</evidence>
<accession>A0ABX8V4K3</accession>
<dbReference type="PANTHER" id="PTHR30087:SF1">
    <property type="entry name" value="HYPOTHETICAL CYTOSOLIC PROTEIN"/>
    <property type="match status" value="1"/>
</dbReference>
<name>A0ABX8V4K3_9FLAO</name>
<dbReference type="Pfam" id="PF04463">
    <property type="entry name" value="2-thiour_desulf"/>
    <property type="match status" value="1"/>
</dbReference>
<dbReference type="Proteomes" id="UP000825381">
    <property type="component" value="Chromosome"/>
</dbReference>
<protein>
    <submittedName>
        <fullName evidence="1">DUF523 domain-containing protein</fullName>
    </submittedName>
</protein>
<reference evidence="1 2" key="1">
    <citation type="submission" date="2021-07" db="EMBL/GenBank/DDBJ databases">
        <title>Flavobacterium WSW3-B6 sp.nov, isolated from seaweed.</title>
        <authorList>
            <person name="Muhammad N."/>
            <person name="Ho H."/>
            <person name="Lee Y.-J."/>
            <person name="Nguyen T."/>
            <person name="Ho J."/>
            <person name="Kim S.-G."/>
        </authorList>
    </citation>
    <scope>NUCLEOTIDE SEQUENCE [LARGE SCALE GENOMIC DNA]</scope>
    <source>
        <strain evidence="1 2">WSW3-B6</strain>
    </source>
</reference>
<keyword evidence="2" id="KW-1185">Reference proteome</keyword>
<dbReference type="PANTHER" id="PTHR30087">
    <property type="entry name" value="INNER MEMBRANE PROTEIN"/>
    <property type="match status" value="1"/>
</dbReference>
<organism evidence="1 2">
    <name type="scientific">Flavobacterium litorale</name>
    <dbReference type="NCBI Taxonomy" id="2856519"/>
    <lineage>
        <taxon>Bacteria</taxon>
        <taxon>Pseudomonadati</taxon>
        <taxon>Bacteroidota</taxon>
        <taxon>Flavobacteriia</taxon>
        <taxon>Flavobacteriales</taxon>
        <taxon>Flavobacteriaceae</taxon>
        <taxon>Flavobacterium</taxon>
    </lineage>
</organism>
<dbReference type="InterPro" id="IPR007553">
    <property type="entry name" value="2-thiour_desulf"/>
</dbReference>
<evidence type="ECO:0000313" key="2">
    <source>
        <dbReference type="Proteomes" id="UP000825381"/>
    </source>
</evidence>
<dbReference type="RefSeq" id="WP_220640092.1">
    <property type="nucleotide sequence ID" value="NZ_CP080429.1"/>
</dbReference>